<organism evidence="1 2">
    <name type="scientific">Hymenobacter canadensis</name>
    <dbReference type="NCBI Taxonomy" id="2999067"/>
    <lineage>
        <taxon>Bacteria</taxon>
        <taxon>Pseudomonadati</taxon>
        <taxon>Bacteroidota</taxon>
        <taxon>Cytophagia</taxon>
        <taxon>Cytophagales</taxon>
        <taxon>Hymenobacteraceae</taxon>
        <taxon>Hymenobacter</taxon>
    </lineage>
</organism>
<dbReference type="Proteomes" id="UP001211005">
    <property type="component" value="Plasmid unnamed1"/>
</dbReference>
<dbReference type="RefSeq" id="WP_269562174.1">
    <property type="nucleotide sequence ID" value="NZ_CP114768.1"/>
</dbReference>
<geneLocation type="plasmid" evidence="1 2">
    <name>unnamed1</name>
</geneLocation>
<reference evidence="1 2" key="1">
    <citation type="submission" date="2022-12" db="EMBL/GenBank/DDBJ databases">
        <title>Hymenobacter canadensis sp. nov. isolated from lake water of the Cambridge Bay, Canada.</title>
        <authorList>
            <person name="Kim W.H."/>
            <person name="Lee Y.M."/>
        </authorList>
    </citation>
    <scope>NUCLEOTIDE SEQUENCE [LARGE SCALE GENOMIC DNA]</scope>
    <source>
        <strain evidence="1 2">PAMC 29467</strain>
        <plasmid evidence="1 2">unnamed1</plasmid>
    </source>
</reference>
<gene>
    <name evidence="1" type="ORF">O3303_19830</name>
</gene>
<keyword evidence="2" id="KW-1185">Reference proteome</keyword>
<accession>A0ABY7LW34</accession>
<evidence type="ECO:0000313" key="2">
    <source>
        <dbReference type="Proteomes" id="UP001211005"/>
    </source>
</evidence>
<name>A0ABY7LW34_9BACT</name>
<sequence>MRAVEPLSRQAATAHDELLALREWLRRQLTAVQPGIFYGLHKYYPAAWQLWLSHKNGCVLTYIQHNLRRGLRKDLFHPDLDVDIHSRLRLAQVALTFPDGARQCQCRRWRLDLRRRNAGGTMSSQWTTDGFSSHAGSVHALRGGRSLPGIAAASGGAAGRRFRRPVAHGLPLAGVQRGTGRH</sequence>
<protein>
    <submittedName>
        <fullName evidence="1">Uncharacterized protein</fullName>
    </submittedName>
</protein>
<evidence type="ECO:0000313" key="1">
    <source>
        <dbReference type="EMBL" id="WBA44142.1"/>
    </source>
</evidence>
<keyword evidence="1" id="KW-0614">Plasmid</keyword>
<dbReference type="EMBL" id="CP114768">
    <property type="protein sequence ID" value="WBA44142.1"/>
    <property type="molecule type" value="Genomic_DNA"/>
</dbReference>
<proteinExistence type="predicted"/>